<feature type="domain" description="SPOR" evidence="3">
    <location>
        <begin position="128"/>
        <end position="207"/>
    </location>
</feature>
<keyword evidence="2" id="KW-1133">Transmembrane helix</keyword>
<dbReference type="PANTHER" id="PTHR38687">
    <property type="entry name" value="CELL DIVISION PROTEIN DEDD-RELATED"/>
    <property type="match status" value="1"/>
</dbReference>
<comment type="caution">
    <text evidence="4">The sequence shown here is derived from an EMBL/GenBank/DDBJ whole genome shotgun (WGS) entry which is preliminary data.</text>
</comment>
<dbReference type="Pfam" id="PF05036">
    <property type="entry name" value="SPOR"/>
    <property type="match status" value="1"/>
</dbReference>
<dbReference type="PROSITE" id="PS51724">
    <property type="entry name" value="SPOR"/>
    <property type="match status" value="1"/>
</dbReference>
<feature type="region of interest" description="Disordered" evidence="1">
    <location>
        <begin position="79"/>
        <end position="119"/>
    </location>
</feature>
<keyword evidence="2" id="KW-0472">Membrane</keyword>
<gene>
    <name evidence="4" type="ORF">G8770_02345</name>
</gene>
<name>A0A9E5MJS0_9GAMM</name>
<dbReference type="AlphaFoldDB" id="A0A9E5MJS0"/>
<evidence type="ECO:0000313" key="5">
    <source>
        <dbReference type="Proteomes" id="UP000787472"/>
    </source>
</evidence>
<accession>A0A9E5MJS0</accession>
<organism evidence="4 5">
    <name type="scientific">Pseudomaricurvus hydrocarbonicus</name>
    <dbReference type="NCBI Taxonomy" id="1470433"/>
    <lineage>
        <taxon>Bacteria</taxon>
        <taxon>Pseudomonadati</taxon>
        <taxon>Pseudomonadota</taxon>
        <taxon>Gammaproteobacteria</taxon>
        <taxon>Cellvibrionales</taxon>
        <taxon>Cellvibrionaceae</taxon>
        <taxon>Pseudomaricurvus</taxon>
    </lineage>
</organism>
<evidence type="ECO:0000256" key="2">
    <source>
        <dbReference type="SAM" id="Phobius"/>
    </source>
</evidence>
<dbReference type="Proteomes" id="UP000787472">
    <property type="component" value="Unassembled WGS sequence"/>
</dbReference>
<dbReference type="SUPFAM" id="SSF110997">
    <property type="entry name" value="Sporulation related repeat"/>
    <property type="match status" value="1"/>
</dbReference>
<evidence type="ECO:0000259" key="3">
    <source>
        <dbReference type="PROSITE" id="PS51724"/>
    </source>
</evidence>
<keyword evidence="2" id="KW-0812">Transmembrane</keyword>
<evidence type="ECO:0000256" key="1">
    <source>
        <dbReference type="SAM" id="MobiDB-lite"/>
    </source>
</evidence>
<dbReference type="InterPro" id="IPR052521">
    <property type="entry name" value="Cell_div_SPOR-domain"/>
</dbReference>
<feature type="compositionally biased region" description="Polar residues" evidence="1">
    <location>
        <begin position="104"/>
        <end position="114"/>
    </location>
</feature>
<reference evidence="4" key="1">
    <citation type="submission" date="2020-03" db="EMBL/GenBank/DDBJ databases">
        <authorList>
            <person name="Guo F."/>
        </authorList>
    </citation>
    <scope>NUCLEOTIDE SEQUENCE</scope>
    <source>
        <strain evidence="4">JCM 30134</strain>
    </source>
</reference>
<dbReference type="InterPro" id="IPR036680">
    <property type="entry name" value="SPOR-like_sf"/>
</dbReference>
<dbReference type="EMBL" id="JAAONZ010000002">
    <property type="protein sequence ID" value="NHO64387.1"/>
    <property type="molecule type" value="Genomic_DNA"/>
</dbReference>
<dbReference type="RefSeq" id="WP_167181405.1">
    <property type="nucleotide sequence ID" value="NZ_JAAONZ010000002.1"/>
</dbReference>
<dbReference type="GO" id="GO:0032153">
    <property type="term" value="C:cell division site"/>
    <property type="evidence" value="ECO:0007669"/>
    <property type="project" value="TreeGrafter"/>
</dbReference>
<evidence type="ECO:0000313" key="4">
    <source>
        <dbReference type="EMBL" id="NHO64387.1"/>
    </source>
</evidence>
<dbReference type="GO" id="GO:0030428">
    <property type="term" value="C:cell septum"/>
    <property type="evidence" value="ECO:0007669"/>
    <property type="project" value="TreeGrafter"/>
</dbReference>
<dbReference type="InterPro" id="IPR007730">
    <property type="entry name" value="SPOR-like_dom"/>
</dbReference>
<dbReference type="PANTHER" id="PTHR38687:SF1">
    <property type="entry name" value="CELL DIVISION PROTEIN DEDD"/>
    <property type="match status" value="1"/>
</dbReference>
<protein>
    <recommendedName>
        <fullName evidence="3">SPOR domain-containing protein</fullName>
    </recommendedName>
</protein>
<dbReference type="GO" id="GO:0042834">
    <property type="term" value="F:peptidoglycan binding"/>
    <property type="evidence" value="ECO:0007669"/>
    <property type="project" value="InterPro"/>
</dbReference>
<dbReference type="GO" id="GO:0032506">
    <property type="term" value="P:cytokinetic process"/>
    <property type="evidence" value="ECO:0007669"/>
    <property type="project" value="TreeGrafter"/>
</dbReference>
<sequence length="209" mass="22893">MDDGLKQRLVGALVLLALGVLFVPLLFEPEHRRSVNHTTQIPPAPGIQPVEVRAPERNADIEPMKPVEEMYRIIPEAELTPPETEGAAAKAPEVEATPVKESATAASKTPTPVVQKQPEPDRNILDAQGLPGAWLVQVASFTQEERAIALRDKLLKDDFPAFTRTLQTSKGKVTRVYVGPKINREKATGLKATLDKSLKIDALIVRFTP</sequence>
<dbReference type="Gene3D" id="3.30.70.1070">
    <property type="entry name" value="Sporulation related repeat"/>
    <property type="match status" value="1"/>
</dbReference>
<keyword evidence="5" id="KW-1185">Reference proteome</keyword>
<feature type="transmembrane region" description="Helical" evidence="2">
    <location>
        <begin position="9"/>
        <end position="27"/>
    </location>
</feature>
<proteinExistence type="predicted"/>